<feature type="region of interest" description="Disordered" evidence="1">
    <location>
        <begin position="66"/>
        <end position="128"/>
    </location>
</feature>
<comment type="caution">
    <text evidence="2">The sequence shown here is derived from an EMBL/GenBank/DDBJ whole genome shotgun (WGS) entry which is preliminary data.</text>
</comment>
<evidence type="ECO:0000256" key="1">
    <source>
        <dbReference type="SAM" id="MobiDB-lite"/>
    </source>
</evidence>
<dbReference type="OrthoDB" id="5544375at2759"/>
<dbReference type="Pfam" id="PF07956">
    <property type="entry name" value="DUF1690"/>
    <property type="match status" value="1"/>
</dbReference>
<evidence type="ECO:0000313" key="2">
    <source>
        <dbReference type="EMBL" id="PPJ55753.1"/>
    </source>
</evidence>
<evidence type="ECO:0000313" key="3">
    <source>
        <dbReference type="Proteomes" id="UP000237631"/>
    </source>
</evidence>
<keyword evidence="3" id="KW-1185">Reference proteome</keyword>
<reference evidence="3" key="1">
    <citation type="journal article" date="2017" name="bioRxiv">
        <title>Conservation of a gene cluster reveals novel cercosporin biosynthetic mechanisms and extends production to the genus Colletotrichum.</title>
        <authorList>
            <person name="de Jonge R."/>
            <person name="Ebert M.K."/>
            <person name="Huitt-Roehl C.R."/>
            <person name="Pal P."/>
            <person name="Suttle J.C."/>
            <person name="Spanner R.E."/>
            <person name="Neubauer J.D."/>
            <person name="Jurick W.M.II."/>
            <person name="Stott K.A."/>
            <person name="Secor G.A."/>
            <person name="Thomma B.P.H.J."/>
            <person name="Van de Peer Y."/>
            <person name="Townsend C.A."/>
            <person name="Bolton M.D."/>
        </authorList>
    </citation>
    <scope>NUCLEOTIDE SEQUENCE [LARGE SCALE GENOMIC DNA]</scope>
    <source>
        <strain evidence="3">CBS538.71</strain>
    </source>
</reference>
<dbReference type="Proteomes" id="UP000237631">
    <property type="component" value="Unassembled WGS sequence"/>
</dbReference>
<feature type="compositionally biased region" description="Basic and acidic residues" evidence="1">
    <location>
        <begin position="117"/>
        <end position="128"/>
    </location>
</feature>
<sequence>MGNAGSSSAPTFNADAPVRLSQSVINALQDSPESDSTRAQQRELVAQSRVNADLQKIRDSQAQKLDELATSITTEQPAPDSTEDATSKPSGLFANLSSPFYHDWTPKDAQPASEPSNRSHDSVSKEIMDLRQKLEQRKKVEKVPAEVEKAKEGLVQCLRHNDRRPLDCWQEVEAFRREVGKLEQAFIHKAGR</sequence>
<dbReference type="EMBL" id="PNEN01000531">
    <property type="protein sequence ID" value="PPJ55753.1"/>
    <property type="molecule type" value="Genomic_DNA"/>
</dbReference>
<evidence type="ECO:0008006" key="4">
    <source>
        <dbReference type="Google" id="ProtNLM"/>
    </source>
</evidence>
<accession>A0A2S6C7U7</accession>
<dbReference type="InterPro" id="IPR012471">
    <property type="entry name" value="DUF1690"/>
</dbReference>
<dbReference type="AlphaFoldDB" id="A0A2S6C7U7"/>
<name>A0A2S6C7U7_9PEZI</name>
<organism evidence="2 3">
    <name type="scientific">Cercospora berteroae</name>
    <dbReference type="NCBI Taxonomy" id="357750"/>
    <lineage>
        <taxon>Eukaryota</taxon>
        <taxon>Fungi</taxon>
        <taxon>Dikarya</taxon>
        <taxon>Ascomycota</taxon>
        <taxon>Pezizomycotina</taxon>
        <taxon>Dothideomycetes</taxon>
        <taxon>Dothideomycetidae</taxon>
        <taxon>Mycosphaerellales</taxon>
        <taxon>Mycosphaerellaceae</taxon>
        <taxon>Cercospora</taxon>
    </lineage>
</organism>
<feature type="region of interest" description="Disordered" evidence="1">
    <location>
        <begin position="23"/>
        <end position="42"/>
    </location>
</feature>
<gene>
    <name evidence="2" type="ORF">CBER1_01631</name>
</gene>
<protein>
    <recommendedName>
        <fullName evidence="4">DUF1690 domain-containing protein</fullName>
    </recommendedName>
</protein>
<proteinExistence type="predicted"/>